<feature type="domain" description="Myb-like" evidence="2">
    <location>
        <begin position="18"/>
        <end position="68"/>
    </location>
</feature>
<evidence type="ECO:0000313" key="5">
    <source>
        <dbReference type="Proteomes" id="UP000018208"/>
    </source>
</evidence>
<dbReference type="InterPro" id="IPR001005">
    <property type="entry name" value="SANT/Myb"/>
</dbReference>
<accession>V6LU61</accession>
<dbReference type="EMBL" id="KI546119">
    <property type="protein sequence ID" value="EST44339.1"/>
    <property type="molecule type" value="Genomic_DNA"/>
</dbReference>
<dbReference type="Proteomes" id="UP000018208">
    <property type="component" value="Unassembled WGS sequence"/>
</dbReference>
<evidence type="ECO:0000259" key="2">
    <source>
        <dbReference type="PROSITE" id="PS50090"/>
    </source>
</evidence>
<dbReference type="VEuPathDB" id="GiardiaDB:SS50377_27233"/>
<dbReference type="SMART" id="SM00717">
    <property type="entry name" value="SANT"/>
    <property type="match status" value="1"/>
</dbReference>
<proteinExistence type="predicted"/>
<organism evidence="3">
    <name type="scientific">Spironucleus salmonicida</name>
    <dbReference type="NCBI Taxonomy" id="348837"/>
    <lineage>
        <taxon>Eukaryota</taxon>
        <taxon>Metamonada</taxon>
        <taxon>Diplomonadida</taxon>
        <taxon>Hexamitidae</taxon>
        <taxon>Hexamitinae</taxon>
        <taxon>Spironucleus</taxon>
    </lineage>
</organism>
<keyword evidence="3" id="KW-0238">DNA-binding</keyword>
<keyword evidence="5" id="KW-1185">Reference proteome</keyword>
<sequence>MLGNYSAATTQKGQPRQRRAYHRHNWSEAEISSLLMLAETHHKRWQYVSTHFPHLTQNQVKNKYYYLLQHPQEPSAKQMRLIAFDQAVLGGYNFQQLDLLQ</sequence>
<feature type="region of interest" description="Disordered" evidence="1">
    <location>
        <begin position="1"/>
        <end position="22"/>
    </location>
</feature>
<dbReference type="AlphaFoldDB" id="V6LU61"/>
<dbReference type="Gene3D" id="1.10.10.60">
    <property type="entry name" value="Homeodomain-like"/>
    <property type="match status" value="1"/>
</dbReference>
<dbReference type="CDD" id="cd00167">
    <property type="entry name" value="SANT"/>
    <property type="match status" value="1"/>
</dbReference>
<reference evidence="4" key="2">
    <citation type="submission" date="2020-12" db="EMBL/GenBank/DDBJ databases">
        <title>New Spironucleus salmonicida genome in near-complete chromosomes.</title>
        <authorList>
            <person name="Xu F."/>
            <person name="Kurt Z."/>
            <person name="Jimenez-Gonzalez A."/>
            <person name="Astvaldsson A."/>
            <person name="Andersson J.O."/>
            <person name="Svard S.G."/>
        </authorList>
    </citation>
    <scope>NUCLEOTIDE SEQUENCE</scope>
    <source>
        <strain evidence="4">ATCC 50377</strain>
    </source>
</reference>
<dbReference type="Pfam" id="PF00249">
    <property type="entry name" value="Myb_DNA-binding"/>
    <property type="match status" value="1"/>
</dbReference>
<evidence type="ECO:0000313" key="4">
    <source>
        <dbReference type="EMBL" id="KAH0570940.1"/>
    </source>
</evidence>
<dbReference type="EMBL" id="AUWU02000007">
    <property type="protein sequence ID" value="KAH0570940.1"/>
    <property type="molecule type" value="Genomic_DNA"/>
</dbReference>
<gene>
    <name evidence="3" type="ORF">SS50377_15879</name>
    <name evidence="4" type="ORF">SS50377_27233</name>
</gene>
<dbReference type="SUPFAM" id="SSF46689">
    <property type="entry name" value="Homeodomain-like"/>
    <property type="match status" value="1"/>
</dbReference>
<name>V6LU61_9EUKA</name>
<dbReference type="PROSITE" id="PS50090">
    <property type="entry name" value="MYB_LIKE"/>
    <property type="match status" value="1"/>
</dbReference>
<feature type="compositionally biased region" description="Polar residues" evidence="1">
    <location>
        <begin position="1"/>
        <end position="14"/>
    </location>
</feature>
<reference evidence="3 4" key="1">
    <citation type="journal article" date="2014" name="PLoS Genet.">
        <title>The Genome of Spironucleus salmonicida Highlights a Fish Pathogen Adapted to Fluctuating Environments.</title>
        <authorList>
            <person name="Xu F."/>
            <person name="Jerlstrom-Hultqvist J."/>
            <person name="Einarsson E."/>
            <person name="Astvaldsson A."/>
            <person name="Svard S.G."/>
            <person name="Andersson J.O."/>
        </authorList>
    </citation>
    <scope>NUCLEOTIDE SEQUENCE</scope>
    <source>
        <strain evidence="4">ATCC 50377</strain>
    </source>
</reference>
<protein>
    <submittedName>
        <fullName evidence="3">Myb-like DNA-binding domain-containing protein</fullName>
    </submittedName>
</protein>
<dbReference type="GO" id="GO:0003677">
    <property type="term" value="F:DNA binding"/>
    <property type="evidence" value="ECO:0007669"/>
    <property type="project" value="UniProtKB-KW"/>
</dbReference>
<dbReference type="InterPro" id="IPR009057">
    <property type="entry name" value="Homeodomain-like_sf"/>
</dbReference>
<evidence type="ECO:0000313" key="3">
    <source>
        <dbReference type="EMBL" id="EST44339.1"/>
    </source>
</evidence>
<evidence type="ECO:0000256" key="1">
    <source>
        <dbReference type="SAM" id="MobiDB-lite"/>
    </source>
</evidence>